<evidence type="ECO:0000313" key="3">
    <source>
        <dbReference type="Proteomes" id="UP000023152"/>
    </source>
</evidence>
<keyword evidence="1" id="KW-0812">Transmembrane</keyword>
<proteinExistence type="predicted"/>
<dbReference type="Proteomes" id="UP000023152">
    <property type="component" value="Unassembled WGS sequence"/>
</dbReference>
<accession>X6LUU6</accession>
<organism evidence="2 3">
    <name type="scientific">Reticulomyxa filosa</name>
    <dbReference type="NCBI Taxonomy" id="46433"/>
    <lineage>
        <taxon>Eukaryota</taxon>
        <taxon>Sar</taxon>
        <taxon>Rhizaria</taxon>
        <taxon>Retaria</taxon>
        <taxon>Foraminifera</taxon>
        <taxon>Monothalamids</taxon>
        <taxon>Reticulomyxidae</taxon>
        <taxon>Reticulomyxa</taxon>
    </lineage>
</organism>
<keyword evidence="3" id="KW-1185">Reference proteome</keyword>
<protein>
    <submittedName>
        <fullName evidence="2">Uncharacterized protein</fullName>
    </submittedName>
</protein>
<name>X6LUU6_RETFI</name>
<sequence length="224" mass="26209">MVKMKEEAKAKEQKKEIYIYVELSIIFAEPTLKFPVISNQSNILQNKQNKKKMGIMSEQALRDNPKILHETTIKDLKTLFYLYNRCGLKKNELQERPELLSVNPANFVAICRHLNEKLEIKSVETIIKAQPQLLLSDVTDNPGIQKLELLLNALRDLGVTNPAVAIDHIPNVIQRDITNELASLKEFEILRMLYMYLCINIYVYMYVNTRTCMYNIYIFYKLYI</sequence>
<dbReference type="EMBL" id="ASPP01028789">
    <property type="protein sequence ID" value="ETO04897.1"/>
    <property type="molecule type" value="Genomic_DNA"/>
</dbReference>
<evidence type="ECO:0000313" key="2">
    <source>
        <dbReference type="EMBL" id="ETO04897.1"/>
    </source>
</evidence>
<feature type="transmembrane region" description="Helical" evidence="1">
    <location>
        <begin position="189"/>
        <end position="207"/>
    </location>
</feature>
<comment type="caution">
    <text evidence="2">The sequence shown here is derived from an EMBL/GenBank/DDBJ whole genome shotgun (WGS) entry which is preliminary data.</text>
</comment>
<reference evidence="2 3" key="1">
    <citation type="journal article" date="2013" name="Curr. Biol.">
        <title>The Genome of the Foraminiferan Reticulomyxa filosa.</title>
        <authorList>
            <person name="Glockner G."/>
            <person name="Hulsmann N."/>
            <person name="Schleicher M."/>
            <person name="Noegel A.A."/>
            <person name="Eichinger L."/>
            <person name="Gallinger C."/>
            <person name="Pawlowski J."/>
            <person name="Sierra R."/>
            <person name="Euteneuer U."/>
            <person name="Pillet L."/>
            <person name="Moustafa A."/>
            <person name="Platzer M."/>
            <person name="Groth M."/>
            <person name="Szafranski K."/>
            <person name="Schliwa M."/>
        </authorList>
    </citation>
    <scope>NUCLEOTIDE SEQUENCE [LARGE SCALE GENOMIC DNA]</scope>
</reference>
<keyword evidence="1" id="KW-1133">Transmembrane helix</keyword>
<keyword evidence="1" id="KW-0472">Membrane</keyword>
<gene>
    <name evidence="2" type="ORF">RFI_32497</name>
</gene>
<evidence type="ECO:0000256" key="1">
    <source>
        <dbReference type="SAM" id="Phobius"/>
    </source>
</evidence>
<dbReference type="AlphaFoldDB" id="X6LUU6"/>